<evidence type="ECO:0000313" key="1">
    <source>
        <dbReference type="EMBL" id="GBO37990.1"/>
    </source>
</evidence>
<protein>
    <submittedName>
        <fullName evidence="1">Uncharacterized protein</fullName>
    </submittedName>
</protein>
<proteinExistence type="predicted"/>
<dbReference type="AlphaFoldDB" id="A0A4Y2WNH4"/>
<dbReference type="OrthoDB" id="6614653at2759"/>
<dbReference type="Proteomes" id="UP000499080">
    <property type="component" value="Unassembled WGS sequence"/>
</dbReference>
<comment type="caution">
    <text evidence="1">The sequence shown here is derived from an EMBL/GenBank/DDBJ whole genome shotgun (WGS) entry which is preliminary data.</text>
</comment>
<organism evidence="1 2">
    <name type="scientific">Araneus ventricosus</name>
    <name type="common">Orbweaver spider</name>
    <name type="synonym">Epeira ventricosa</name>
    <dbReference type="NCBI Taxonomy" id="182803"/>
    <lineage>
        <taxon>Eukaryota</taxon>
        <taxon>Metazoa</taxon>
        <taxon>Ecdysozoa</taxon>
        <taxon>Arthropoda</taxon>
        <taxon>Chelicerata</taxon>
        <taxon>Arachnida</taxon>
        <taxon>Araneae</taxon>
        <taxon>Araneomorphae</taxon>
        <taxon>Entelegynae</taxon>
        <taxon>Araneoidea</taxon>
        <taxon>Araneidae</taxon>
        <taxon>Araneus</taxon>
    </lineage>
</organism>
<evidence type="ECO:0000313" key="2">
    <source>
        <dbReference type="Proteomes" id="UP000499080"/>
    </source>
</evidence>
<sequence length="101" mass="11832">MTLEELHERNPSFWKDTVEIFSLDLLQEISDLLHIVRDSKTINLCGLTYPHHGLLALKKLQCQVQVLVPQRACPNMHLHGHLETIACRWREVERFMRCTVS</sequence>
<name>A0A4Y2WNH4_ARAVE</name>
<reference evidence="1 2" key="1">
    <citation type="journal article" date="2019" name="Sci. Rep.">
        <title>Orb-weaving spider Araneus ventricosus genome elucidates the spidroin gene catalogue.</title>
        <authorList>
            <person name="Kono N."/>
            <person name="Nakamura H."/>
            <person name="Ohtoshi R."/>
            <person name="Moran D.A.P."/>
            <person name="Shinohara A."/>
            <person name="Yoshida Y."/>
            <person name="Fujiwara M."/>
            <person name="Mori M."/>
            <person name="Tomita M."/>
            <person name="Arakawa K."/>
        </authorList>
    </citation>
    <scope>NUCLEOTIDE SEQUENCE [LARGE SCALE GENOMIC DNA]</scope>
</reference>
<feature type="non-terminal residue" evidence="1">
    <location>
        <position position="101"/>
    </location>
</feature>
<dbReference type="EMBL" id="BGPR01062579">
    <property type="protein sequence ID" value="GBO37990.1"/>
    <property type="molecule type" value="Genomic_DNA"/>
</dbReference>
<keyword evidence="2" id="KW-1185">Reference proteome</keyword>
<gene>
    <name evidence="1" type="ORF">AVEN_149580_1</name>
</gene>
<accession>A0A4Y2WNH4</accession>